<keyword evidence="5" id="KW-1185">Reference proteome</keyword>
<keyword evidence="2" id="KW-0812">Transmembrane</keyword>
<keyword evidence="2" id="KW-1133">Transmembrane helix</keyword>
<dbReference type="KEGG" id="fwa:DCMF_16695"/>
<feature type="transmembrane region" description="Helical" evidence="2">
    <location>
        <begin position="150"/>
        <end position="168"/>
    </location>
</feature>
<dbReference type="Proteomes" id="UP000323521">
    <property type="component" value="Chromosome"/>
</dbReference>
<feature type="transmembrane region" description="Helical" evidence="2">
    <location>
        <begin position="174"/>
        <end position="199"/>
    </location>
</feature>
<dbReference type="AlphaFoldDB" id="A0A3G1L1Z4"/>
<feature type="transmembrane region" description="Helical" evidence="2">
    <location>
        <begin position="54"/>
        <end position="75"/>
    </location>
</feature>
<feature type="transmembrane region" description="Helical" evidence="2">
    <location>
        <begin position="96"/>
        <end position="116"/>
    </location>
</feature>
<evidence type="ECO:0000313" key="4">
    <source>
        <dbReference type="EMBL" id="ATW28677.1"/>
    </source>
</evidence>
<feature type="domain" description="EamA" evidence="3">
    <location>
        <begin position="19"/>
        <end position="165"/>
    </location>
</feature>
<evidence type="ECO:0000256" key="2">
    <source>
        <dbReference type="SAM" id="Phobius"/>
    </source>
</evidence>
<evidence type="ECO:0000259" key="3">
    <source>
        <dbReference type="Pfam" id="PF00892"/>
    </source>
</evidence>
<dbReference type="PANTHER" id="PTHR22911:SF137">
    <property type="entry name" value="SOLUTE CARRIER FAMILY 35 MEMBER G2-RELATED"/>
    <property type="match status" value="1"/>
</dbReference>
<dbReference type="InterPro" id="IPR037185">
    <property type="entry name" value="EmrE-like"/>
</dbReference>
<dbReference type="PANTHER" id="PTHR22911">
    <property type="entry name" value="ACYL-MALONYL CONDENSING ENZYME-RELATED"/>
    <property type="match status" value="1"/>
</dbReference>
<gene>
    <name evidence="4" type="ORF">DCMF_16695</name>
</gene>
<feature type="transmembrane region" description="Helical" evidence="2">
    <location>
        <begin position="276"/>
        <end position="294"/>
    </location>
</feature>
<feature type="domain" description="EamA" evidence="3">
    <location>
        <begin position="180"/>
        <end position="317"/>
    </location>
</feature>
<accession>A0A3G1L1Z4</accession>
<sequence>MHAKAQQKKSQLEIAHAKKGLLWAVSTGATWGLNGILLSIALVMPPFTGLNSLYAAPLVGAAINDGAGGILLFFYNLFTGKFLEYGRTLRTRPGMIVCLASLFGGPLAMSAYLIGINLAGPMYTLAITSMFPAVGAILAVIILKEKVVPRVWFGILLCITGAVVVGYIPPTGNAFPHFYLGIGMAIVAALGWALEGVLATYGMDMVDPEVCAGIREATSFVVYLVAIIPLGASFALFGSVFKYHSFWWLCLAGASAAASYIAYYKALNMTGAARATGLNISYALWGVIFGWLILHSTITANLIIGALVITFGGILVVANPKEMVNLRKV</sequence>
<keyword evidence="2" id="KW-0472">Membrane</keyword>
<dbReference type="InterPro" id="IPR000620">
    <property type="entry name" value="EamA_dom"/>
</dbReference>
<feature type="transmembrane region" description="Helical" evidence="2">
    <location>
        <begin position="220"/>
        <end position="240"/>
    </location>
</feature>
<name>A0A3G1L1Z4_FORW1</name>
<organism evidence="4 5">
    <name type="scientific">Formimonas warabiya</name>
    <dbReference type="NCBI Taxonomy" id="1761012"/>
    <lineage>
        <taxon>Bacteria</taxon>
        <taxon>Bacillati</taxon>
        <taxon>Bacillota</taxon>
        <taxon>Clostridia</taxon>
        <taxon>Eubacteriales</taxon>
        <taxon>Peptococcaceae</taxon>
        <taxon>Candidatus Formimonas</taxon>
    </lineage>
</organism>
<dbReference type="EMBL" id="CP017634">
    <property type="protein sequence ID" value="ATW28677.1"/>
    <property type="molecule type" value="Genomic_DNA"/>
</dbReference>
<dbReference type="SUPFAM" id="SSF103481">
    <property type="entry name" value="Multidrug resistance efflux transporter EmrE"/>
    <property type="match status" value="2"/>
</dbReference>
<feature type="transmembrane region" description="Helical" evidence="2">
    <location>
        <begin position="21"/>
        <end position="42"/>
    </location>
</feature>
<feature type="transmembrane region" description="Helical" evidence="2">
    <location>
        <begin position="300"/>
        <end position="318"/>
    </location>
</feature>
<dbReference type="GO" id="GO:0016020">
    <property type="term" value="C:membrane"/>
    <property type="evidence" value="ECO:0007669"/>
    <property type="project" value="InterPro"/>
</dbReference>
<protein>
    <recommendedName>
        <fullName evidence="3">EamA domain-containing protein</fullName>
    </recommendedName>
</protein>
<feature type="transmembrane region" description="Helical" evidence="2">
    <location>
        <begin position="246"/>
        <end position="264"/>
    </location>
</feature>
<evidence type="ECO:0000313" key="5">
    <source>
        <dbReference type="Proteomes" id="UP000323521"/>
    </source>
</evidence>
<dbReference type="Pfam" id="PF00892">
    <property type="entry name" value="EamA"/>
    <property type="match status" value="2"/>
</dbReference>
<reference evidence="4 5" key="1">
    <citation type="submission" date="2016-10" db="EMBL/GenBank/DDBJ databases">
        <title>Complete Genome Sequence of Peptococcaceae strain DCMF.</title>
        <authorList>
            <person name="Edwards R.J."/>
            <person name="Holland S.I."/>
            <person name="Deshpande N.P."/>
            <person name="Wong Y.K."/>
            <person name="Ertan H."/>
            <person name="Manefield M."/>
            <person name="Russell T.L."/>
            <person name="Lee M.J."/>
        </authorList>
    </citation>
    <scope>NUCLEOTIDE SEQUENCE [LARGE SCALE GENOMIC DNA]</scope>
    <source>
        <strain evidence="4 5">DCMF</strain>
    </source>
</reference>
<proteinExistence type="inferred from homology"/>
<evidence type="ECO:0000256" key="1">
    <source>
        <dbReference type="ARBA" id="ARBA00007362"/>
    </source>
</evidence>
<feature type="transmembrane region" description="Helical" evidence="2">
    <location>
        <begin position="122"/>
        <end position="143"/>
    </location>
</feature>
<comment type="similarity">
    <text evidence="1">Belongs to the EamA transporter family.</text>
</comment>